<feature type="transmembrane region" description="Helical" evidence="7">
    <location>
        <begin position="133"/>
        <end position="155"/>
    </location>
</feature>
<feature type="transmembrane region" description="Helical" evidence="7">
    <location>
        <begin position="32"/>
        <end position="53"/>
    </location>
</feature>
<evidence type="ECO:0000256" key="6">
    <source>
        <dbReference type="ARBA" id="ARBA00023136"/>
    </source>
</evidence>
<evidence type="ECO:0000256" key="5">
    <source>
        <dbReference type="ARBA" id="ARBA00022989"/>
    </source>
</evidence>
<accession>A0A4Q9UZ69</accession>
<evidence type="ECO:0000256" key="3">
    <source>
        <dbReference type="ARBA" id="ARBA00022692"/>
    </source>
</evidence>
<keyword evidence="10" id="KW-1185">Reference proteome</keyword>
<dbReference type="PANTHER" id="PTHR43731">
    <property type="entry name" value="RHOMBOID PROTEASE"/>
    <property type="match status" value="1"/>
</dbReference>
<keyword evidence="6 7" id="KW-0472">Membrane</keyword>
<comment type="caution">
    <text evidence="9">The sequence shown here is derived from an EMBL/GenBank/DDBJ whole genome shotgun (WGS) entry which is preliminary data.</text>
</comment>
<protein>
    <submittedName>
        <fullName evidence="9">Rhomboid family intramembrane serine protease</fullName>
    </submittedName>
</protein>
<dbReference type="Pfam" id="PF01694">
    <property type="entry name" value="Rhomboid"/>
    <property type="match status" value="1"/>
</dbReference>
<name>A0A4Q9UZ69_9ACTO</name>
<feature type="domain" description="Peptidase S54 rhomboid" evidence="8">
    <location>
        <begin position="69"/>
        <end position="203"/>
    </location>
</feature>
<keyword evidence="5 7" id="KW-1133">Transmembrane helix</keyword>
<evidence type="ECO:0000256" key="7">
    <source>
        <dbReference type="SAM" id="Phobius"/>
    </source>
</evidence>
<feature type="transmembrane region" description="Helical" evidence="7">
    <location>
        <begin position="106"/>
        <end position="127"/>
    </location>
</feature>
<reference evidence="9 10" key="1">
    <citation type="submission" date="2019-02" db="EMBL/GenBank/DDBJ databases">
        <title>Arcanobacterium bovis sp. nov., isolated from the milk of a cow with mastitis.</title>
        <authorList>
            <person name="Sammra O."/>
            <person name="Foster G."/>
            <person name="Hassan A."/>
            <person name="Alssahen M."/>
            <person name="Laemmler C."/>
            <person name="Borowiak M."/>
            <person name="Malorny B."/>
            <person name="Abdulmawjood A."/>
        </authorList>
    </citation>
    <scope>NUCLEOTIDE SEQUENCE [LARGE SCALE GENOMIC DNA]</scope>
    <source>
        <strain evidence="9 10">C605018/01/1</strain>
    </source>
</reference>
<evidence type="ECO:0000259" key="8">
    <source>
        <dbReference type="Pfam" id="PF01694"/>
    </source>
</evidence>
<evidence type="ECO:0000313" key="9">
    <source>
        <dbReference type="EMBL" id="TBW21042.1"/>
    </source>
</evidence>
<comment type="subcellular location">
    <subcellularLocation>
        <location evidence="1">Membrane</location>
        <topology evidence="1">Multi-pass membrane protein</topology>
    </subcellularLocation>
</comment>
<dbReference type="GO" id="GO:0016020">
    <property type="term" value="C:membrane"/>
    <property type="evidence" value="ECO:0007669"/>
    <property type="project" value="UniProtKB-SubCell"/>
</dbReference>
<dbReference type="InterPro" id="IPR050925">
    <property type="entry name" value="Rhomboid_protease_S54"/>
</dbReference>
<organism evidence="9 10">
    <name type="scientific">Arcanobacterium bovis</name>
    <dbReference type="NCBI Taxonomy" id="2529275"/>
    <lineage>
        <taxon>Bacteria</taxon>
        <taxon>Bacillati</taxon>
        <taxon>Actinomycetota</taxon>
        <taxon>Actinomycetes</taxon>
        <taxon>Actinomycetales</taxon>
        <taxon>Actinomycetaceae</taxon>
        <taxon>Arcanobacterium</taxon>
    </lineage>
</organism>
<dbReference type="PANTHER" id="PTHR43731:SF14">
    <property type="entry name" value="PRESENILIN-ASSOCIATED RHOMBOID-LIKE PROTEIN, MITOCHONDRIAL"/>
    <property type="match status" value="1"/>
</dbReference>
<evidence type="ECO:0000256" key="4">
    <source>
        <dbReference type="ARBA" id="ARBA00022801"/>
    </source>
</evidence>
<feature type="transmembrane region" description="Helical" evidence="7">
    <location>
        <begin position="162"/>
        <end position="180"/>
    </location>
</feature>
<evidence type="ECO:0000313" key="10">
    <source>
        <dbReference type="Proteomes" id="UP000293036"/>
    </source>
</evidence>
<dbReference type="Gene3D" id="1.20.1540.10">
    <property type="entry name" value="Rhomboid-like"/>
    <property type="match status" value="1"/>
</dbReference>
<keyword evidence="4" id="KW-0378">Hydrolase</keyword>
<dbReference type="SUPFAM" id="SSF144091">
    <property type="entry name" value="Rhomboid-like"/>
    <property type="match status" value="1"/>
</dbReference>
<feature type="transmembrane region" description="Helical" evidence="7">
    <location>
        <begin position="73"/>
        <end position="94"/>
    </location>
</feature>
<keyword evidence="3 7" id="KW-0812">Transmembrane</keyword>
<sequence length="210" mass="23110">MTYYSDATSGSFPPDRNNGWEKGRRMWRSSSIPVTMVFIGICVAIALVELVIPQLEVELLFFPPLAIDQPYRFITSAFLHGGVAHLLFNMYALWMLGMALEPALGVWRYVGLLVVSAVSGNLAVYSYAWLTGYWGVAAVGASGAVFGLFGAMLLLARGSSNFRSILVLLAVNLMMSFMIPQISWESHVGGLLGGLVFTALFCSRKYRSRY</sequence>
<dbReference type="GO" id="GO:0004252">
    <property type="term" value="F:serine-type endopeptidase activity"/>
    <property type="evidence" value="ECO:0007669"/>
    <property type="project" value="InterPro"/>
</dbReference>
<dbReference type="EMBL" id="SJDT01000005">
    <property type="protein sequence ID" value="TBW21042.1"/>
    <property type="molecule type" value="Genomic_DNA"/>
</dbReference>
<dbReference type="AlphaFoldDB" id="A0A4Q9UZ69"/>
<dbReference type="RefSeq" id="WP_131281694.1">
    <property type="nucleotide sequence ID" value="NZ_JBHSLR010000002.1"/>
</dbReference>
<dbReference type="InterPro" id="IPR022764">
    <property type="entry name" value="Peptidase_S54_rhomboid_dom"/>
</dbReference>
<evidence type="ECO:0000256" key="2">
    <source>
        <dbReference type="ARBA" id="ARBA00009045"/>
    </source>
</evidence>
<dbReference type="OrthoDB" id="9807874at2"/>
<evidence type="ECO:0000256" key="1">
    <source>
        <dbReference type="ARBA" id="ARBA00004141"/>
    </source>
</evidence>
<keyword evidence="9" id="KW-0645">Protease</keyword>
<proteinExistence type="inferred from homology"/>
<comment type="similarity">
    <text evidence="2">Belongs to the peptidase S54 family.</text>
</comment>
<dbReference type="GO" id="GO:0006508">
    <property type="term" value="P:proteolysis"/>
    <property type="evidence" value="ECO:0007669"/>
    <property type="project" value="UniProtKB-KW"/>
</dbReference>
<gene>
    <name evidence="9" type="ORF">EZJ44_06980</name>
</gene>
<dbReference type="Proteomes" id="UP000293036">
    <property type="component" value="Unassembled WGS sequence"/>
</dbReference>
<dbReference type="InterPro" id="IPR035952">
    <property type="entry name" value="Rhomboid-like_sf"/>
</dbReference>
<feature type="transmembrane region" description="Helical" evidence="7">
    <location>
        <begin position="186"/>
        <end position="203"/>
    </location>
</feature>